<keyword evidence="1" id="KW-1133">Transmembrane helix</keyword>
<reference evidence="2 3" key="1">
    <citation type="submission" date="2020-08" db="EMBL/GenBank/DDBJ databases">
        <title>Cohnella phylogeny.</title>
        <authorList>
            <person name="Dunlap C."/>
        </authorList>
    </citation>
    <scope>NUCLEOTIDE SEQUENCE [LARGE SCALE GENOMIC DNA]</scope>
    <source>
        <strain evidence="2 3">DSM 103658</strain>
    </source>
</reference>
<dbReference type="RefSeq" id="WP_185178987.1">
    <property type="nucleotide sequence ID" value="NZ_CBCSEP010000007.1"/>
</dbReference>
<evidence type="ECO:0000256" key="1">
    <source>
        <dbReference type="SAM" id="Phobius"/>
    </source>
</evidence>
<evidence type="ECO:0000313" key="3">
    <source>
        <dbReference type="Proteomes" id="UP000574133"/>
    </source>
</evidence>
<gene>
    <name evidence="2" type="ORF">H4Q31_10280</name>
</gene>
<feature type="transmembrane region" description="Helical" evidence="1">
    <location>
        <begin position="12"/>
        <end position="31"/>
    </location>
</feature>
<protein>
    <submittedName>
        <fullName evidence="2">Uncharacterized protein</fullName>
    </submittedName>
</protein>
<keyword evidence="1" id="KW-0812">Transmembrane</keyword>
<accession>A0A841T891</accession>
<dbReference type="Proteomes" id="UP000574133">
    <property type="component" value="Unassembled WGS sequence"/>
</dbReference>
<keyword evidence="1" id="KW-0472">Membrane</keyword>
<dbReference type="EMBL" id="JACJVN010000034">
    <property type="protein sequence ID" value="MBB6677713.1"/>
    <property type="molecule type" value="Genomic_DNA"/>
</dbReference>
<evidence type="ECO:0000313" key="2">
    <source>
        <dbReference type="EMBL" id="MBB6677713.1"/>
    </source>
</evidence>
<organism evidence="2 3">
    <name type="scientific">Cohnella lubricantis</name>
    <dbReference type="NCBI Taxonomy" id="2163172"/>
    <lineage>
        <taxon>Bacteria</taxon>
        <taxon>Bacillati</taxon>
        <taxon>Bacillota</taxon>
        <taxon>Bacilli</taxon>
        <taxon>Bacillales</taxon>
        <taxon>Paenibacillaceae</taxon>
        <taxon>Cohnella</taxon>
    </lineage>
</organism>
<sequence>MDKRLTRIDLMFALGFLFMLVVAVAAFFYGVKVGASQAESRHEKATALPQAAAASVSLNAYQLQDLVSFYHTVFLPYREFLDDWQSAQQEWLSDESADRSAQVKELVRSAKAEYESVKVAYVPQVSPLLKDAQNQYLKSLKLYADGLSAYVSSANQATADIVLEQINANAYIAEAQKLSLAAQKQYYESMVKWGATVDIDIPEESKDKTSIDLAGWKKLPLLIKNELAAEYMQERSLMTGFLPQDLAARIDSFVASGQAAKMKLKSMSSVADLLTQTDAVRKGDFLASKVRLYDQELLPQLPFFSSDK</sequence>
<proteinExistence type="predicted"/>
<comment type="caution">
    <text evidence="2">The sequence shown here is derived from an EMBL/GenBank/DDBJ whole genome shotgun (WGS) entry which is preliminary data.</text>
</comment>
<name>A0A841T891_9BACL</name>
<dbReference type="AlphaFoldDB" id="A0A841T891"/>
<keyword evidence="3" id="KW-1185">Reference proteome</keyword>